<dbReference type="AlphaFoldDB" id="A0A1I0LJV6"/>
<dbReference type="EMBL" id="FOHX01000018">
    <property type="protein sequence ID" value="SEU40571.1"/>
    <property type="molecule type" value="Genomic_DNA"/>
</dbReference>
<dbReference type="STRING" id="568860.SAMN05421811_11873"/>
<evidence type="ECO:0008006" key="3">
    <source>
        <dbReference type="Google" id="ProtNLM"/>
    </source>
</evidence>
<sequence>MQGAEVFEAALAHLGGVEARWIRYEDEAGIGDSVRQALEEVDAVFFAGPMPLDRCRHLLPEGMPVGVARLGPIDLALALLRAREQGLPLVPASVDTFEEQVAEEFARELGLPPRATRVLPYGPDQEVEEIVAFHLEARRRHGTHYAVTGRSRVYSRLMAELDVPVLRSVPVVASIRSAMNEVVLRAVSARHSNLRFATAVYRLLEESGLYEAGVERVNTLRMFFDAPAFAEAWVEARGDQSVLVFAHKGLLEEITRSWTSVPLLEEVRARLGVRMAVGFGVGESARDSVRHAEMAVRRAMEEGGDTGFLMTEDGLVIGPMGQAEEEPLRYAFKTDEAGLRELARRAGLGVATLSRLVGLERRLLGAAASAEEIGQALKVSAPSGRRIMRLLRESGLAAPVGMAQPNKRGRPKTLYRLDIVGKLDTP</sequence>
<reference evidence="1 2" key="1">
    <citation type="submission" date="2016-10" db="EMBL/GenBank/DDBJ databases">
        <authorList>
            <person name="de Groot N.N."/>
        </authorList>
    </citation>
    <scope>NUCLEOTIDE SEQUENCE [LARGE SCALE GENOMIC DNA]</scope>
    <source>
        <strain evidence="1 2">CGMCC 4.5598</strain>
    </source>
</reference>
<protein>
    <recommendedName>
        <fullName evidence="3">Transcriptional regulator</fullName>
    </recommendedName>
</protein>
<dbReference type="RefSeq" id="WP_091091788.1">
    <property type="nucleotide sequence ID" value="NZ_FOHX01000018.1"/>
</dbReference>
<evidence type="ECO:0000313" key="2">
    <source>
        <dbReference type="Proteomes" id="UP000199361"/>
    </source>
</evidence>
<organism evidence="1 2">
    <name type="scientific">Nonomuraea wenchangensis</name>
    <dbReference type="NCBI Taxonomy" id="568860"/>
    <lineage>
        <taxon>Bacteria</taxon>
        <taxon>Bacillati</taxon>
        <taxon>Actinomycetota</taxon>
        <taxon>Actinomycetes</taxon>
        <taxon>Streptosporangiales</taxon>
        <taxon>Streptosporangiaceae</taxon>
        <taxon>Nonomuraea</taxon>
    </lineage>
</organism>
<dbReference type="Proteomes" id="UP000199361">
    <property type="component" value="Unassembled WGS sequence"/>
</dbReference>
<accession>A0A1I0LJV6</accession>
<gene>
    <name evidence="1" type="ORF">SAMN05421811_11873</name>
</gene>
<name>A0A1I0LJV6_9ACTN</name>
<evidence type="ECO:0000313" key="1">
    <source>
        <dbReference type="EMBL" id="SEU40571.1"/>
    </source>
</evidence>
<keyword evidence="2" id="KW-1185">Reference proteome</keyword>
<proteinExistence type="predicted"/>